<dbReference type="EMBL" id="VXMH01000006">
    <property type="protein sequence ID" value="MYC93522.1"/>
    <property type="molecule type" value="Genomic_DNA"/>
</dbReference>
<proteinExistence type="inferred from homology"/>
<organism evidence="5">
    <name type="scientific">Caldilineaceae bacterium SB0661_bin_32</name>
    <dbReference type="NCBI Taxonomy" id="2605255"/>
    <lineage>
        <taxon>Bacteria</taxon>
        <taxon>Bacillati</taxon>
        <taxon>Chloroflexota</taxon>
        <taxon>Caldilineae</taxon>
        <taxon>Caldilineales</taxon>
        <taxon>Caldilineaceae</taxon>
    </lineage>
</organism>
<dbReference type="InterPro" id="IPR000086">
    <property type="entry name" value="NUDIX_hydrolase_dom"/>
</dbReference>
<name>A0A6B1D223_9CHLR</name>
<accession>A0A6B1D223</accession>
<sequence length="200" mass="22801">MSSQSTVAPQIDRSEIQALVSKYGQPLCRRHCIETDAYLRSYRGQADPDRRGEVVFAIRQLNGEILLHTKHRYERPIYRLPTGRIERGESVEKALFREIAEETGQEVQVCRFLGVLDCHFINGSSINSFVSYIFYLQSLSKAFSPTDTDEIAGFRTVPAQELGVVAEELRSLDSFRRCWGYWRSLSHDLVHNALACGRLG</sequence>
<reference evidence="5" key="1">
    <citation type="submission" date="2019-09" db="EMBL/GenBank/DDBJ databases">
        <title>Characterisation of the sponge microbiome using genome-centric metagenomics.</title>
        <authorList>
            <person name="Engelberts J.P."/>
            <person name="Robbins S.J."/>
            <person name="De Goeij J.M."/>
            <person name="Aranda M."/>
            <person name="Bell S.C."/>
            <person name="Webster N.S."/>
        </authorList>
    </citation>
    <scope>NUCLEOTIDE SEQUENCE</scope>
    <source>
        <strain evidence="5">SB0661_bin_32</strain>
    </source>
</reference>
<keyword evidence="2 3" id="KW-0378">Hydrolase</keyword>
<dbReference type="PROSITE" id="PS00893">
    <property type="entry name" value="NUDIX_BOX"/>
    <property type="match status" value="1"/>
</dbReference>
<evidence type="ECO:0000259" key="4">
    <source>
        <dbReference type="PROSITE" id="PS51462"/>
    </source>
</evidence>
<dbReference type="GO" id="GO:0016787">
    <property type="term" value="F:hydrolase activity"/>
    <property type="evidence" value="ECO:0007669"/>
    <property type="project" value="UniProtKB-KW"/>
</dbReference>
<dbReference type="PRINTS" id="PR00502">
    <property type="entry name" value="NUDIXFAMILY"/>
</dbReference>
<comment type="similarity">
    <text evidence="3">Belongs to the Nudix hydrolase family.</text>
</comment>
<dbReference type="CDD" id="cd02883">
    <property type="entry name" value="NUDIX_Hydrolase"/>
    <property type="match status" value="1"/>
</dbReference>
<evidence type="ECO:0000256" key="3">
    <source>
        <dbReference type="RuleBase" id="RU003476"/>
    </source>
</evidence>
<dbReference type="SUPFAM" id="SSF55811">
    <property type="entry name" value="Nudix"/>
    <property type="match status" value="1"/>
</dbReference>
<feature type="domain" description="Nudix hydrolase" evidence="4">
    <location>
        <begin position="48"/>
        <end position="182"/>
    </location>
</feature>
<comment type="cofactor">
    <cofactor evidence="1">
        <name>Mg(2+)</name>
        <dbReference type="ChEBI" id="CHEBI:18420"/>
    </cofactor>
</comment>
<dbReference type="InterPro" id="IPR020476">
    <property type="entry name" value="Nudix_hydrolase"/>
</dbReference>
<dbReference type="PROSITE" id="PS51462">
    <property type="entry name" value="NUDIX"/>
    <property type="match status" value="1"/>
</dbReference>
<dbReference type="Gene3D" id="3.90.79.10">
    <property type="entry name" value="Nucleoside Triphosphate Pyrophosphohydrolase"/>
    <property type="match status" value="1"/>
</dbReference>
<dbReference type="AlphaFoldDB" id="A0A6B1D223"/>
<comment type="caution">
    <text evidence="5">The sequence shown here is derived from an EMBL/GenBank/DDBJ whole genome shotgun (WGS) entry which is preliminary data.</text>
</comment>
<evidence type="ECO:0000256" key="1">
    <source>
        <dbReference type="ARBA" id="ARBA00001946"/>
    </source>
</evidence>
<dbReference type="InterPro" id="IPR020084">
    <property type="entry name" value="NUDIX_hydrolase_CS"/>
</dbReference>
<protein>
    <submittedName>
        <fullName evidence="5">NUDIX hydrolase</fullName>
    </submittedName>
</protein>
<dbReference type="PANTHER" id="PTHR43046:SF14">
    <property type="entry name" value="MUTT_NUDIX FAMILY PROTEIN"/>
    <property type="match status" value="1"/>
</dbReference>
<dbReference type="Pfam" id="PF00293">
    <property type="entry name" value="NUDIX"/>
    <property type="match status" value="1"/>
</dbReference>
<gene>
    <name evidence="5" type="ORF">F4X14_01000</name>
</gene>
<evidence type="ECO:0000313" key="5">
    <source>
        <dbReference type="EMBL" id="MYC93522.1"/>
    </source>
</evidence>
<dbReference type="InterPro" id="IPR015797">
    <property type="entry name" value="NUDIX_hydrolase-like_dom_sf"/>
</dbReference>
<dbReference type="PANTHER" id="PTHR43046">
    <property type="entry name" value="GDP-MANNOSE MANNOSYL HYDROLASE"/>
    <property type="match status" value="1"/>
</dbReference>
<evidence type="ECO:0000256" key="2">
    <source>
        <dbReference type="ARBA" id="ARBA00022801"/>
    </source>
</evidence>